<name>A0A2P2QSG4_RHIMU</name>
<proteinExistence type="predicted"/>
<dbReference type="EMBL" id="GGEC01089462">
    <property type="protein sequence ID" value="MBX69946.1"/>
    <property type="molecule type" value="Transcribed_RNA"/>
</dbReference>
<evidence type="ECO:0000313" key="1">
    <source>
        <dbReference type="EMBL" id="MBX69946.1"/>
    </source>
</evidence>
<sequence>MEHKLLFSAHFKFKDNKTARQGRLK</sequence>
<dbReference type="AlphaFoldDB" id="A0A2P2QSG4"/>
<protein>
    <submittedName>
        <fullName evidence="1">Uncharacterized protein</fullName>
    </submittedName>
</protein>
<reference evidence="1" key="1">
    <citation type="submission" date="2018-02" db="EMBL/GenBank/DDBJ databases">
        <title>Rhizophora mucronata_Transcriptome.</title>
        <authorList>
            <person name="Meera S.P."/>
            <person name="Sreeshan A."/>
            <person name="Augustine A."/>
        </authorList>
    </citation>
    <scope>NUCLEOTIDE SEQUENCE</scope>
    <source>
        <tissue evidence="1">Leaf</tissue>
    </source>
</reference>
<organism evidence="1">
    <name type="scientific">Rhizophora mucronata</name>
    <name type="common">Asiatic mangrove</name>
    <dbReference type="NCBI Taxonomy" id="61149"/>
    <lineage>
        <taxon>Eukaryota</taxon>
        <taxon>Viridiplantae</taxon>
        <taxon>Streptophyta</taxon>
        <taxon>Embryophyta</taxon>
        <taxon>Tracheophyta</taxon>
        <taxon>Spermatophyta</taxon>
        <taxon>Magnoliopsida</taxon>
        <taxon>eudicotyledons</taxon>
        <taxon>Gunneridae</taxon>
        <taxon>Pentapetalae</taxon>
        <taxon>rosids</taxon>
        <taxon>fabids</taxon>
        <taxon>Malpighiales</taxon>
        <taxon>Rhizophoraceae</taxon>
        <taxon>Rhizophora</taxon>
    </lineage>
</organism>
<accession>A0A2P2QSG4</accession>